<feature type="repeat" description="TPR" evidence="1">
    <location>
        <begin position="920"/>
        <end position="953"/>
    </location>
</feature>
<feature type="compositionally biased region" description="Polar residues" evidence="2">
    <location>
        <begin position="1"/>
        <end position="11"/>
    </location>
</feature>
<feature type="compositionally biased region" description="Acidic residues" evidence="2">
    <location>
        <begin position="41"/>
        <end position="65"/>
    </location>
</feature>
<dbReference type="Pfam" id="PF12862">
    <property type="entry name" value="ANAPC5"/>
    <property type="match status" value="1"/>
</dbReference>
<dbReference type="PANTHER" id="PTHR19959">
    <property type="entry name" value="KINESIN LIGHT CHAIN"/>
    <property type="match status" value="1"/>
</dbReference>
<dbReference type="KEGG" id="bfo:118416262"/>
<dbReference type="InterPro" id="IPR011990">
    <property type="entry name" value="TPR-like_helical_dom_sf"/>
</dbReference>
<feature type="domain" description="Anaphase-promoting complex subunit 5" evidence="4">
    <location>
        <begin position="1061"/>
        <end position="1093"/>
    </location>
</feature>
<dbReference type="SUPFAM" id="SSF48452">
    <property type="entry name" value="TPR-like"/>
    <property type="match status" value="3"/>
</dbReference>
<keyword evidence="1" id="KW-0802">TPR repeat</keyword>
<evidence type="ECO:0000256" key="1">
    <source>
        <dbReference type="PROSITE-ProRule" id="PRU00339"/>
    </source>
</evidence>
<feature type="repeat" description="TPR" evidence="1">
    <location>
        <begin position="1315"/>
        <end position="1348"/>
    </location>
</feature>
<accession>A0A9J7L6V9</accession>
<feature type="repeat" description="TPR" evidence="1">
    <location>
        <begin position="708"/>
        <end position="741"/>
    </location>
</feature>
<dbReference type="InterPro" id="IPR026000">
    <property type="entry name" value="Apc5_dom"/>
</dbReference>
<protein>
    <submittedName>
        <fullName evidence="6">Tetratricopeptide repeat protein 28-like</fullName>
    </submittedName>
</protein>
<evidence type="ECO:0000313" key="5">
    <source>
        <dbReference type="Proteomes" id="UP000001554"/>
    </source>
</evidence>
<feature type="repeat" description="TPR" evidence="1">
    <location>
        <begin position="747"/>
        <end position="780"/>
    </location>
</feature>
<dbReference type="Proteomes" id="UP000001554">
    <property type="component" value="Chromosome 5"/>
</dbReference>
<feature type="region of interest" description="Disordered" evidence="2">
    <location>
        <begin position="1"/>
        <end position="65"/>
    </location>
</feature>
<evidence type="ECO:0000259" key="3">
    <source>
        <dbReference type="Pfam" id="PF03445"/>
    </source>
</evidence>
<dbReference type="GeneID" id="118416262"/>
<reference evidence="5" key="1">
    <citation type="journal article" date="2020" name="Nat. Ecol. Evol.">
        <title>Deeply conserved synteny resolves early events in vertebrate evolution.</title>
        <authorList>
            <person name="Simakov O."/>
            <person name="Marletaz F."/>
            <person name="Yue J.X."/>
            <person name="O'Connell B."/>
            <person name="Jenkins J."/>
            <person name="Brandt A."/>
            <person name="Calef R."/>
            <person name="Tung C.H."/>
            <person name="Huang T.K."/>
            <person name="Schmutz J."/>
            <person name="Satoh N."/>
            <person name="Yu J.K."/>
            <person name="Putnam N.H."/>
            <person name="Green R.E."/>
            <person name="Rokhsar D.S."/>
        </authorList>
    </citation>
    <scope>NUCLEOTIDE SEQUENCE [LARGE SCALE GENOMIC DNA]</scope>
    <source>
        <strain evidence="5">S238N-H82</strain>
    </source>
</reference>
<dbReference type="SUPFAM" id="SSF81301">
    <property type="entry name" value="Nucleotidyltransferase"/>
    <property type="match status" value="1"/>
</dbReference>
<organism evidence="5 6">
    <name type="scientific">Branchiostoma floridae</name>
    <name type="common">Florida lancelet</name>
    <name type="synonym">Amphioxus</name>
    <dbReference type="NCBI Taxonomy" id="7739"/>
    <lineage>
        <taxon>Eukaryota</taxon>
        <taxon>Metazoa</taxon>
        <taxon>Chordata</taxon>
        <taxon>Cephalochordata</taxon>
        <taxon>Leptocardii</taxon>
        <taxon>Amphioxiformes</taxon>
        <taxon>Branchiostomatidae</taxon>
        <taxon>Branchiostoma</taxon>
    </lineage>
</organism>
<dbReference type="PANTHER" id="PTHR19959:SF119">
    <property type="entry name" value="FUNGAL LIPASE-LIKE DOMAIN-CONTAINING PROTEIN"/>
    <property type="match status" value="1"/>
</dbReference>
<dbReference type="Pfam" id="PF13432">
    <property type="entry name" value="TPR_16"/>
    <property type="match status" value="1"/>
</dbReference>
<evidence type="ECO:0000313" key="6">
    <source>
        <dbReference type="RefSeq" id="XP_035677242.1"/>
    </source>
</evidence>
<evidence type="ECO:0000259" key="4">
    <source>
        <dbReference type="Pfam" id="PF12862"/>
    </source>
</evidence>
<dbReference type="Gene3D" id="1.10.357.170">
    <property type="match status" value="1"/>
</dbReference>
<dbReference type="InterPro" id="IPR005105">
    <property type="entry name" value="GlnD_Uridyltrans_N"/>
</dbReference>
<dbReference type="InterPro" id="IPR019734">
    <property type="entry name" value="TPR_rpt"/>
</dbReference>
<feature type="repeat" description="TPR" evidence="1">
    <location>
        <begin position="1184"/>
        <end position="1217"/>
    </location>
</feature>
<reference evidence="6" key="2">
    <citation type="submission" date="2025-08" db="UniProtKB">
        <authorList>
            <consortium name="RefSeq"/>
        </authorList>
    </citation>
    <scope>IDENTIFICATION</scope>
    <source>
        <strain evidence="6">S238N-H82</strain>
        <tissue evidence="6">Testes</tissue>
    </source>
</reference>
<sequence length="1424" mass="159038">MEQEKPSTAVQAGNDPQLEEEEDMSSEVAQQEHGTSTSSESDWDDMSSDEDTSTEEDESDDETDFDDLLEEGLELLKRENLDKAELMIAKALRSLGGKSATSQRLTKCFLGLGDVYKSRAKISREAQHFIKASALYNSALSRCQLPEERKDIATMIRSLESEFIATIVPASSDKNRGDTFTGSRKHQEKLAEIREKCKASLHEITAVSDQEKELTTEDARKEVEKQRADAIRNLCHQTTSNMKAFVCDMVDECIAVIGDPPSKYAIIGLGSLAREEMTPYSDLEFAILIEEGRDGEDTKQYFRTLTNLLHLKVVNLGETILPSLAIKTLNDYTSGKGNDNWFFDDGPNGFAFDGAMPWACKIPLGRPPTENKPWSVELIGTPADLARNQTEEMVLKEGYNLADVLSKVTFVTGNRFLVDDYNRRVRAILCQQVDPVDQTDADGCSGGSKLTIGQRKASITLCEDLTRFSADVCLTDLGRLYQVKKEIYRLPTLMVNGLATFHGLYEQTPWDAVTQLHSDGVLNAEAIHNLHFVLAFASEVRLRSYLANERGKGDLIVARRYKASDQSDLGTHVDLQGLFPGIGNDLLHRYLCTVIPLEAKTEAFLDALIGADQGVTDKFGNLFDDSPLTKGLVHLRLLQYPHAKDSLLLALKEARSGDVSPQHLSEVLSTLAYVHKELGENSCALELRKERLELVRRDVDRFGKSALVECLLGMGYSYTEMNKSEEAIRALEEALSYVKARDIQSKADILCAIGQAYHGNDDYSRALEYFTEVKVIAERLRRKTPDDMLLPDVLINIAAVFRSQARLEDAIRSYEEAICMYRQVFGNGVAHPDMSLALTNLGLTYRDLGMHKKAVALYEEALYIEKLMFGEDAKNESMGAILIKISGDYFYLGRYRKCLAILDEALQIYQSSPDGERALGNVWTNIGNAHRRLGHYVRALKFYQKAYKQAIRLSEPDKPNLLVAAALKNLGNVSNDLGQHEDALAFHQQALDMTTLVHGEGVSHPDVADSLYNLSYTYDEMEDVGSSLHFGERALSMYDEIFGPDRPHKCKAEILSILGTTYLSQGDTQKALDYLHKSLSYLQQMSDREEEHLPTTSVVLGNIAQAYQFQGDFKMAKEYVVKSLEIERGLYEDESHPMIMESINNLGSICYLLGETEEAISLLSKSLSAFIDHVGEGVPHMKVVTGHLNLGAAYDRVGRYDEAVTHLQSAMDMQTQLHGDEPHPDTAAILMKLASVRSNLGQQEEAIGLYQRSLDMFWLIYGDAVPHSDTGSCLINMGQAHRRLGDYSRAISCHLEGLEVLNAFYGSESLHPAVVLATHRLGEIYFEHGDFNEAFTTFKRHLDMLSRLHGDDDRSPALADCLCNLGRTCQALQRKEESVDFLQRGLCVLEELKTANEGQFTDHDIELDIATVRSLLDQANRLPP</sequence>
<dbReference type="GO" id="GO:0008773">
    <property type="term" value="F:[protein-PII] uridylyltransferase activity"/>
    <property type="evidence" value="ECO:0007669"/>
    <property type="project" value="InterPro"/>
</dbReference>
<name>A0A9J7L6V9_BRAFL</name>
<dbReference type="Pfam" id="PF13424">
    <property type="entry name" value="TPR_12"/>
    <property type="match status" value="6"/>
</dbReference>
<feature type="domain" description="Protein-PII uridylyltransferase N-terminal" evidence="3">
    <location>
        <begin position="232"/>
        <end position="317"/>
    </location>
</feature>
<dbReference type="OrthoDB" id="10260758at2759"/>
<evidence type="ECO:0000256" key="2">
    <source>
        <dbReference type="SAM" id="MobiDB-lite"/>
    </source>
</evidence>
<feature type="repeat" description="TPR" evidence="1">
    <location>
        <begin position="1052"/>
        <end position="1085"/>
    </location>
</feature>
<proteinExistence type="predicted"/>
<keyword evidence="5" id="KW-1185">Reference proteome</keyword>
<dbReference type="Gene3D" id="1.25.40.10">
    <property type="entry name" value="Tetratricopeptide repeat domain"/>
    <property type="match status" value="6"/>
</dbReference>
<dbReference type="RefSeq" id="XP_035677242.1">
    <property type="nucleotide sequence ID" value="XM_035821349.1"/>
</dbReference>
<dbReference type="SMART" id="SM00028">
    <property type="entry name" value="TPR"/>
    <property type="match status" value="18"/>
</dbReference>
<gene>
    <name evidence="6" type="primary">LOC118416262</name>
</gene>
<dbReference type="Pfam" id="PF03445">
    <property type="entry name" value="DUF294"/>
    <property type="match status" value="1"/>
</dbReference>
<dbReference type="PROSITE" id="PS50005">
    <property type="entry name" value="TPR"/>
    <property type="match status" value="7"/>
</dbReference>
<feature type="repeat" description="TPR" evidence="1">
    <location>
        <begin position="835"/>
        <end position="868"/>
    </location>
</feature>
<dbReference type="InterPro" id="IPR043519">
    <property type="entry name" value="NT_sf"/>
</dbReference>